<evidence type="ECO:0000256" key="1">
    <source>
        <dbReference type="ARBA" id="ARBA00010702"/>
    </source>
</evidence>
<comment type="similarity">
    <text evidence="1">Belongs to the ADP-ribosylglycohydrolase family.</text>
</comment>
<name>A0ABW4BCB3_9LACO</name>
<protein>
    <submittedName>
        <fullName evidence="3">ADP-ribosylglycohydrolase family protein</fullName>
    </submittedName>
</protein>
<dbReference type="InterPro" id="IPR050792">
    <property type="entry name" value="ADP-ribosylglycohydrolase"/>
</dbReference>
<evidence type="ECO:0000256" key="2">
    <source>
        <dbReference type="ARBA" id="ARBA00022801"/>
    </source>
</evidence>
<organism evidence="3 4">
    <name type="scientific">Lacticaseibacillus suilingensis</name>
    <dbReference type="NCBI Taxonomy" id="2799577"/>
    <lineage>
        <taxon>Bacteria</taxon>
        <taxon>Bacillati</taxon>
        <taxon>Bacillota</taxon>
        <taxon>Bacilli</taxon>
        <taxon>Lactobacillales</taxon>
        <taxon>Lactobacillaceae</taxon>
        <taxon>Lacticaseibacillus</taxon>
    </lineage>
</organism>
<accession>A0ABW4BCB3</accession>
<evidence type="ECO:0000313" key="3">
    <source>
        <dbReference type="EMBL" id="MFD1397959.1"/>
    </source>
</evidence>
<dbReference type="PANTHER" id="PTHR16222:SF24">
    <property type="entry name" value="ADP-RIBOSYLHYDROLASE ARH3"/>
    <property type="match status" value="1"/>
</dbReference>
<dbReference type="InterPro" id="IPR005502">
    <property type="entry name" value="Ribosyl_crysJ1"/>
</dbReference>
<dbReference type="Proteomes" id="UP001597199">
    <property type="component" value="Unassembled WGS sequence"/>
</dbReference>
<sequence>MAIVDSRLTAAMIGAAIGDAMGLPVQGETQAALAQNPVTAMRGYGHFGLPAGYYSDETAMNLATMAALTHGFDPRRILNEYRRWAETFEYAAYTGPIVDIWPSVQRAIAGQALGSTINEPTGLIRVLPMAYYLFARFGENLFTQPLALTQLHAFVALTASDEANQIAASLYAQLIMQLLADHTLTDALAASLEAGLTHWQHQPAGLDFQVLTQLDAKRAAVMAQAPPTSRNILGVVWYALQSGSDFRSRLLMAVNLGGRADATGALTGGAAGLAGGYIDIPHKWCLTLTRYGDIVRRVRLAEQSGAFG</sequence>
<evidence type="ECO:0000313" key="4">
    <source>
        <dbReference type="Proteomes" id="UP001597199"/>
    </source>
</evidence>
<proteinExistence type="inferred from homology"/>
<dbReference type="Gene3D" id="1.10.4080.10">
    <property type="entry name" value="ADP-ribosylation/Crystallin J1"/>
    <property type="match status" value="1"/>
</dbReference>
<comment type="caution">
    <text evidence="3">The sequence shown here is derived from an EMBL/GenBank/DDBJ whole genome shotgun (WGS) entry which is preliminary data.</text>
</comment>
<dbReference type="SUPFAM" id="SSF101478">
    <property type="entry name" value="ADP-ribosylglycohydrolase"/>
    <property type="match status" value="1"/>
</dbReference>
<dbReference type="EMBL" id="JBHTOA010000011">
    <property type="protein sequence ID" value="MFD1397959.1"/>
    <property type="molecule type" value="Genomic_DNA"/>
</dbReference>
<keyword evidence="2" id="KW-0378">Hydrolase</keyword>
<dbReference type="RefSeq" id="WP_204119068.1">
    <property type="nucleotide sequence ID" value="NZ_BOLV01000010.1"/>
</dbReference>
<dbReference type="InterPro" id="IPR036705">
    <property type="entry name" value="Ribosyl_crysJ1_sf"/>
</dbReference>
<reference evidence="4" key="1">
    <citation type="journal article" date="2019" name="Int. J. Syst. Evol. Microbiol.">
        <title>The Global Catalogue of Microorganisms (GCM) 10K type strain sequencing project: providing services to taxonomists for standard genome sequencing and annotation.</title>
        <authorList>
            <consortium name="The Broad Institute Genomics Platform"/>
            <consortium name="The Broad Institute Genome Sequencing Center for Infectious Disease"/>
            <person name="Wu L."/>
            <person name="Ma J."/>
        </authorList>
    </citation>
    <scope>NUCLEOTIDE SEQUENCE [LARGE SCALE GENOMIC DNA]</scope>
    <source>
        <strain evidence="4">CCM 9110</strain>
    </source>
</reference>
<dbReference type="PANTHER" id="PTHR16222">
    <property type="entry name" value="ADP-RIBOSYLGLYCOHYDROLASE"/>
    <property type="match status" value="1"/>
</dbReference>
<dbReference type="Pfam" id="PF03747">
    <property type="entry name" value="ADP_ribosyl_GH"/>
    <property type="match status" value="1"/>
</dbReference>
<gene>
    <name evidence="3" type="ORF">ACFQ41_01395</name>
</gene>
<keyword evidence="4" id="KW-1185">Reference proteome</keyword>